<dbReference type="KEGG" id="pseg:D3H65_12560"/>
<dbReference type="Gene3D" id="1.25.40.10">
    <property type="entry name" value="Tetratricopeptide repeat domain"/>
    <property type="match status" value="1"/>
</dbReference>
<dbReference type="OrthoDB" id="120730at2"/>
<dbReference type="RefSeq" id="WP_119050647.1">
    <property type="nucleotide sequence ID" value="NZ_CP032157.1"/>
</dbReference>
<feature type="signal peptide" evidence="1">
    <location>
        <begin position="1"/>
        <end position="17"/>
    </location>
</feature>
<dbReference type="Pfam" id="PF13098">
    <property type="entry name" value="Thioredoxin_2"/>
    <property type="match status" value="1"/>
</dbReference>
<dbReference type="AlphaFoldDB" id="A0A3B7MJY5"/>
<dbReference type="SUPFAM" id="SSF48452">
    <property type="entry name" value="TPR-like"/>
    <property type="match status" value="1"/>
</dbReference>
<evidence type="ECO:0000256" key="1">
    <source>
        <dbReference type="SAM" id="SignalP"/>
    </source>
</evidence>
<accession>A0A3B7MJY5</accession>
<dbReference type="InterPro" id="IPR013766">
    <property type="entry name" value="Thioredoxin_domain"/>
</dbReference>
<dbReference type="PANTHER" id="PTHR32234:SF0">
    <property type="entry name" value="THIOL:DISULFIDE INTERCHANGE PROTEIN DSBD"/>
    <property type="match status" value="1"/>
</dbReference>
<organism evidence="3 4">
    <name type="scientific">Paraflavitalea soli</name>
    <dbReference type="NCBI Taxonomy" id="2315862"/>
    <lineage>
        <taxon>Bacteria</taxon>
        <taxon>Pseudomonadati</taxon>
        <taxon>Bacteroidota</taxon>
        <taxon>Chitinophagia</taxon>
        <taxon>Chitinophagales</taxon>
        <taxon>Chitinophagaceae</taxon>
        <taxon>Paraflavitalea</taxon>
    </lineage>
</organism>
<dbReference type="PANTHER" id="PTHR32234">
    <property type="entry name" value="THIOL:DISULFIDE INTERCHANGE PROTEIN DSBD"/>
    <property type="match status" value="1"/>
</dbReference>
<feature type="domain" description="Thioredoxin" evidence="2">
    <location>
        <begin position="7"/>
        <end position="158"/>
    </location>
</feature>
<dbReference type="InterPro" id="IPR011990">
    <property type="entry name" value="TPR-like_helical_dom_sf"/>
</dbReference>
<evidence type="ECO:0000313" key="4">
    <source>
        <dbReference type="Proteomes" id="UP000263900"/>
    </source>
</evidence>
<dbReference type="Proteomes" id="UP000263900">
    <property type="component" value="Chromosome"/>
</dbReference>
<gene>
    <name evidence="3" type="ORF">D3H65_12560</name>
</gene>
<proteinExistence type="predicted"/>
<dbReference type="GO" id="GO:0006950">
    <property type="term" value="P:response to stress"/>
    <property type="evidence" value="ECO:0007669"/>
    <property type="project" value="UniProtKB-ARBA"/>
</dbReference>
<feature type="chain" id="PRO_5017643354" evidence="1">
    <location>
        <begin position="18"/>
        <end position="442"/>
    </location>
</feature>
<dbReference type="GO" id="GO:0015035">
    <property type="term" value="F:protein-disulfide reductase activity"/>
    <property type="evidence" value="ECO:0007669"/>
    <property type="project" value="TreeGrafter"/>
</dbReference>
<dbReference type="EMBL" id="CP032157">
    <property type="protein sequence ID" value="AXY74764.1"/>
    <property type="molecule type" value="Genomic_DNA"/>
</dbReference>
<evidence type="ECO:0000259" key="2">
    <source>
        <dbReference type="PROSITE" id="PS51352"/>
    </source>
</evidence>
<dbReference type="InterPro" id="IPR036249">
    <property type="entry name" value="Thioredoxin-like_sf"/>
</dbReference>
<protein>
    <submittedName>
        <fullName evidence="3">DUF255 domain-containing protein</fullName>
    </submittedName>
</protein>
<sequence length="442" mass="50868">MKHVFFLLFMLPLLANAQMASGGNTFLQHEPGVKWVQNMNWQEIKTQAKAQHKYIFVDCNATWCKPCKIMDKDVFPNDTIANLINNNFLAVKVQVDTSKNDDATTRNLYAAAREFERQYKVTGVPTFLFFSPDGEIVHKDAGAKKVGEFISLVQNALNPSMQNYTLIQDSRAGRIDYNLLPLVIKQFRELGDKDLAIEQARSYMKNYLEQLPENLFAAKSNQVFLIENQQMLTSQDRIYSLSKEKPALIDSVLYFFGAGIAGKIIKSITINENVVPPIELAKKSNLEPDWNEIREAVVQKVDSVKTADILLDAQLYWYATKKNWVKYSHYYFIRANQTDLTKISSKELQIFQLNTFAWDLFLYSHDKNHLEKALIWVDEAIKLKEQDDPGLLDTKANLLYKLGRKKQAIPIQEKAASLMKRQNSEIHIALEKMKRGLPTWEN</sequence>
<dbReference type="SUPFAM" id="SSF52833">
    <property type="entry name" value="Thioredoxin-like"/>
    <property type="match status" value="1"/>
</dbReference>
<keyword evidence="1" id="KW-0732">Signal</keyword>
<dbReference type="PROSITE" id="PS51352">
    <property type="entry name" value="THIOREDOXIN_2"/>
    <property type="match status" value="1"/>
</dbReference>
<keyword evidence="4" id="KW-1185">Reference proteome</keyword>
<dbReference type="GO" id="GO:0045454">
    <property type="term" value="P:cell redox homeostasis"/>
    <property type="evidence" value="ECO:0007669"/>
    <property type="project" value="TreeGrafter"/>
</dbReference>
<evidence type="ECO:0000313" key="3">
    <source>
        <dbReference type="EMBL" id="AXY74764.1"/>
    </source>
</evidence>
<dbReference type="Gene3D" id="3.40.30.10">
    <property type="entry name" value="Glutaredoxin"/>
    <property type="match status" value="1"/>
</dbReference>
<dbReference type="InterPro" id="IPR012336">
    <property type="entry name" value="Thioredoxin-like_fold"/>
</dbReference>
<reference evidence="3 4" key="1">
    <citation type="submission" date="2018-09" db="EMBL/GenBank/DDBJ databases">
        <title>Genome sequencing of strain 6GH32-13.</title>
        <authorList>
            <person name="Weon H.-Y."/>
            <person name="Heo J."/>
            <person name="Kwon S.-W."/>
        </authorList>
    </citation>
    <scope>NUCLEOTIDE SEQUENCE [LARGE SCALE GENOMIC DNA]</scope>
    <source>
        <strain evidence="3 4">5GH32-13</strain>
    </source>
</reference>
<name>A0A3B7MJY5_9BACT</name>